<feature type="region of interest" description="Disordered" evidence="7">
    <location>
        <begin position="112"/>
        <end position="132"/>
    </location>
</feature>
<evidence type="ECO:0000313" key="10">
    <source>
        <dbReference type="EMBL" id="KAF2903459.1"/>
    </source>
</evidence>
<proteinExistence type="predicted"/>
<feature type="binding site" evidence="6">
    <location>
        <position position="15"/>
    </location>
    <ligand>
        <name>Zn(2+)</name>
        <dbReference type="ChEBI" id="CHEBI:29105"/>
    </ligand>
</feature>
<evidence type="ECO:0000259" key="9">
    <source>
        <dbReference type="PROSITE" id="PS51915"/>
    </source>
</evidence>
<gene>
    <name evidence="10" type="ORF">ILUMI_02721</name>
</gene>
<keyword evidence="4 6" id="KW-0862">Zinc</keyword>
<dbReference type="Gene3D" id="3.40.1800.20">
    <property type="match status" value="1"/>
</dbReference>
<dbReference type="PANTHER" id="PTHR24409:SF295">
    <property type="entry name" value="AZ2-RELATED"/>
    <property type="match status" value="1"/>
</dbReference>
<evidence type="ECO:0000256" key="2">
    <source>
        <dbReference type="ARBA" id="ARBA00022737"/>
    </source>
</evidence>
<dbReference type="SMART" id="SM00868">
    <property type="entry name" value="zf-AD"/>
    <property type="match status" value="2"/>
</dbReference>
<keyword evidence="2" id="KW-0677">Repeat</keyword>
<dbReference type="EMBL" id="VTPC01001020">
    <property type="protein sequence ID" value="KAF2903459.1"/>
    <property type="molecule type" value="Genomic_DNA"/>
</dbReference>
<dbReference type="Pfam" id="PF07776">
    <property type="entry name" value="zf-AD"/>
    <property type="match status" value="1"/>
</dbReference>
<feature type="compositionally biased region" description="Polar residues" evidence="7">
    <location>
        <begin position="186"/>
        <end position="197"/>
    </location>
</feature>
<protein>
    <submittedName>
        <fullName evidence="10">Uncharacterized protein</fullName>
    </submittedName>
</protein>
<evidence type="ECO:0000259" key="8">
    <source>
        <dbReference type="PROSITE" id="PS50157"/>
    </source>
</evidence>
<feature type="binding site" evidence="6">
    <location>
        <position position="12"/>
    </location>
    <ligand>
        <name>Zn(2+)</name>
        <dbReference type="ChEBI" id="CHEBI:29105"/>
    </ligand>
</feature>
<keyword evidence="1 6" id="KW-0479">Metal-binding</keyword>
<feature type="domain" description="C2H2-type" evidence="8">
    <location>
        <begin position="706"/>
        <end position="728"/>
    </location>
</feature>
<dbReference type="PROSITE" id="PS51915">
    <property type="entry name" value="ZAD"/>
    <property type="match status" value="1"/>
</dbReference>
<dbReference type="GO" id="GO:0000981">
    <property type="term" value="F:DNA-binding transcription factor activity, RNA polymerase II-specific"/>
    <property type="evidence" value="ECO:0007669"/>
    <property type="project" value="TreeGrafter"/>
</dbReference>
<dbReference type="InterPro" id="IPR012934">
    <property type="entry name" value="Znf_AD"/>
</dbReference>
<comment type="caution">
    <text evidence="10">The sequence shown here is derived from an EMBL/GenBank/DDBJ whole genome shotgun (WGS) entry which is preliminary data.</text>
</comment>
<dbReference type="PANTHER" id="PTHR24409">
    <property type="entry name" value="ZINC FINGER PROTEIN 142"/>
    <property type="match status" value="1"/>
</dbReference>
<feature type="domain" description="ZAD" evidence="9">
    <location>
        <begin position="10"/>
        <end position="85"/>
    </location>
</feature>
<dbReference type="GO" id="GO:0000977">
    <property type="term" value="F:RNA polymerase II transcription regulatory region sequence-specific DNA binding"/>
    <property type="evidence" value="ECO:0007669"/>
    <property type="project" value="TreeGrafter"/>
</dbReference>
<dbReference type="GO" id="GO:0008270">
    <property type="term" value="F:zinc ion binding"/>
    <property type="evidence" value="ECO:0007669"/>
    <property type="project" value="UniProtKB-UniRule"/>
</dbReference>
<evidence type="ECO:0000256" key="7">
    <source>
        <dbReference type="SAM" id="MobiDB-lite"/>
    </source>
</evidence>
<dbReference type="PROSITE" id="PS00028">
    <property type="entry name" value="ZINC_FINGER_C2H2_1"/>
    <property type="match status" value="3"/>
</dbReference>
<organism evidence="10 11">
    <name type="scientific">Ignelater luminosus</name>
    <name type="common">Cucubano</name>
    <name type="synonym">Pyrophorus luminosus</name>
    <dbReference type="NCBI Taxonomy" id="2038154"/>
    <lineage>
        <taxon>Eukaryota</taxon>
        <taxon>Metazoa</taxon>
        <taxon>Ecdysozoa</taxon>
        <taxon>Arthropoda</taxon>
        <taxon>Hexapoda</taxon>
        <taxon>Insecta</taxon>
        <taxon>Pterygota</taxon>
        <taxon>Neoptera</taxon>
        <taxon>Endopterygota</taxon>
        <taxon>Coleoptera</taxon>
        <taxon>Polyphaga</taxon>
        <taxon>Elateriformia</taxon>
        <taxon>Elateroidea</taxon>
        <taxon>Elateridae</taxon>
        <taxon>Agrypninae</taxon>
        <taxon>Pyrophorini</taxon>
        <taxon>Ignelater</taxon>
    </lineage>
</organism>
<evidence type="ECO:0000256" key="5">
    <source>
        <dbReference type="PROSITE-ProRule" id="PRU00042"/>
    </source>
</evidence>
<dbReference type="GO" id="GO:0005634">
    <property type="term" value="C:nucleus"/>
    <property type="evidence" value="ECO:0007669"/>
    <property type="project" value="InterPro"/>
</dbReference>
<keyword evidence="11" id="KW-1185">Reference proteome</keyword>
<dbReference type="AlphaFoldDB" id="A0A8K0DCW2"/>
<dbReference type="OrthoDB" id="654211at2759"/>
<dbReference type="Gene3D" id="3.30.160.60">
    <property type="entry name" value="Classic Zinc Finger"/>
    <property type="match status" value="1"/>
</dbReference>
<name>A0A8K0DCW2_IGNLU</name>
<evidence type="ECO:0000256" key="6">
    <source>
        <dbReference type="PROSITE-ProRule" id="PRU01263"/>
    </source>
</evidence>
<feature type="binding site" evidence="6">
    <location>
        <position position="61"/>
    </location>
    <ligand>
        <name>Zn(2+)</name>
        <dbReference type="ChEBI" id="CHEBI:29105"/>
    </ligand>
</feature>
<feature type="domain" description="C2H2-type" evidence="8">
    <location>
        <begin position="873"/>
        <end position="901"/>
    </location>
</feature>
<dbReference type="PROSITE" id="PS50157">
    <property type="entry name" value="ZINC_FINGER_C2H2_2"/>
    <property type="match status" value="3"/>
</dbReference>
<keyword evidence="3 5" id="KW-0863">Zinc-finger</keyword>
<dbReference type="SUPFAM" id="SSF57716">
    <property type="entry name" value="Glucocorticoid receptor-like (DNA-binding domain)"/>
    <property type="match status" value="1"/>
</dbReference>
<evidence type="ECO:0000313" key="11">
    <source>
        <dbReference type="Proteomes" id="UP000801492"/>
    </source>
</evidence>
<sequence length="926" mass="106542">MNQNGEMPENTCRLCDEGGPSMHSVFERIPEGQQVLQLIKDCLELLIYRTDPLPKQVCNSCYKNLIEFSNFKKTTLKTFERQKERLRENNSENNVSVRLYLNALEQENGQLDNLHNSYEPSNEDHNKPSDNNETELCAQLHKAIQDSLRKSKLQENYIEEQKLTNGHAESQDEDSQTSKELRGTDSPYSMSQNAESQSDMECDSDGEYTLKITTSNIRGKRLLRQNHNQGPALKRRRFVGPKSRVTQRRERFMKILHDEKVCDKKVIVKYNPLSLLKCVLNCINKQNVPDYECDSFEKVEVNEYTLVNGDGTEKLVLQEDNICECCERIFLDVNDLAVHESKHMFVVLGEKVDTPRMWTNKEVDSSTRNLWWNSINGFKKSPKVIRNFDDSTGHVNVFDPEDVSFKDENEEASNDHQELLVPRDANIKGEVILIDTQAYVNGVLLSDLSKDDRRSLYKTVTVNGLKRKFCPLCRYTFKDNWAIESHYFSTACHYTCRFCGVRFNKQRNEFDDHIKEHVMAGDKHTTKIFASRKFHTVPRIINEKKVNVRPPPVVRTPYTRKIKPLKMKRLFERKPIIPEIDIKKEPNTDFPSTPPQEGVRTDGKQNQAYFCRKCYQVFFKLDEFNVHVVSCNGTAFKNNRIVYNHTPKAQPMNRPKAPPEPEKFSPTGRPMRNCVKEIGTYADDVEDMEIQTHMKKMNIVKSSRGFECGMCSSCFPTVHSRNSHMRIHKAALHALNKKSINIHKTRPENVAKRMMNMVERNNSNIPSFTKYVNNVKIKQEPMEPIVEIHEQPSSQSNYIGAVSITPIPNSSQKTTLDPSIMRLVQNNPNLTIKTMGDRNLSSLNRNMNNSSGMGSGSSGGSMIPSPDGDAKCYRCLSCSKPFSNKSNLYFHKKNQCSGSKYPCPFCKKRFGTEAAYSSHIFYNHPE</sequence>
<dbReference type="InterPro" id="IPR013087">
    <property type="entry name" value="Znf_C2H2_type"/>
</dbReference>
<dbReference type="Proteomes" id="UP000801492">
    <property type="component" value="Unassembled WGS sequence"/>
</dbReference>
<feature type="domain" description="C2H2-type" evidence="8">
    <location>
        <begin position="901"/>
        <end position="926"/>
    </location>
</feature>
<feature type="region of interest" description="Disordered" evidence="7">
    <location>
        <begin position="583"/>
        <end position="602"/>
    </location>
</feature>
<feature type="region of interest" description="Disordered" evidence="7">
    <location>
        <begin position="161"/>
        <end position="204"/>
    </location>
</feature>
<evidence type="ECO:0000256" key="4">
    <source>
        <dbReference type="ARBA" id="ARBA00022833"/>
    </source>
</evidence>
<dbReference type="SMART" id="SM00355">
    <property type="entry name" value="ZnF_C2H2"/>
    <property type="match status" value="7"/>
</dbReference>
<dbReference type="InterPro" id="IPR036236">
    <property type="entry name" value="Znf_C2H2_sf"/>
</dbReference>
<feature type="region of interest" description="Disordered" evidence="7">
    <location>
        <begin position="646"/>
        <end position="670"/>
    </location>
</feature>
<accession>A0A8K0DCW2</accession>
<feature type="binding site" evidence="6">
    <location>
        <position position="58"/>
    </location>
    <ligand>
        <name>Zn(2+)</name>
        <dbReference type="ChEBI" id="CHEBI:29105"/>
    </ligand>
</feature>
<dbReference type="SUPFAM" id="SSF57667">
    <property type="entry name" value="beta-beta-alpha zinc fingers"/>
    <property type="match status" value="1"/>
</dbReference>
<reference evidence="10" key="1">
    <citation type="submission" date="2019-08" db="EMBL/GenBank/DDBJ databases">
        <title>The genome of the North American firefly Photinus pyralis.</title>
        <authorList>
            <consortium name="Photinus pyralis genome working group"/>
            <person name="Fallon T.R."/>
            <person name="Sander Lower S.E."/>
            <person name="Weng J.-K."/>
        </authorList>
    </citation>
    <scope>NUCLEOTIDE SEQUENCE</scope>
    <source>
        <strain evidence="10">TRF0915ILg1</strain>
        <tissue evidence="10">Whole body</tissue>
    </source>
</reference>
<evidence type="ECO:0000256" key="1">
    <source>
        <dbReference type="ARBA" id="ARBA00022723"/>
    </source>
</evidence>
<evidence type="ECO:0000256" key="3">
    <source>
        <dbReference type="ARBA" id="ARBA00022771"/>
    </source>
</evidence>